<dbReference type="Proteomes" id="UP001193748">
    <property type="component" value="Unassembled WGS sequence"/>
</dbReference>
<organism evidence="1 2">
    <name type="scientific">Clostridium beijerinckii</name>
    <name type="common">Clostridium MP</name>
    <dbReference type="NCBI Taxonomy" id="1520"/>
    <lineage>
        <taxon>Bacteria</taxon>
        <taxon>Bacillati</taxon>
        <taxon>Bacillota</taxon>
        <taxon>Clostridia</taxon>
        <taxon>Eubacteriales</taxon>
        <taxon>Clostridiaceae</taxon>
        <taxon>Clostridium</taxon>
    </lineage>
</organism>
<reference evidence="1" key="2">
    <citation type="journal article" date="2022" name="Nat. Biotechnol.">
        <title>Carbon-negative production of acetone and isopropanol by gas fermentation at industrial pilot scale.</title>
        <authorList>
            <person name="Liew F.E."/>
            <person name="Nogle R."/>
            <person name="Abdalla T."/>
            <person name="Rasor B.J."/>
            <person name="Canter C."/>
            <person name="Jensen R.O."/>
            <person name="Wang L."/>
            <person name="Strutz J."/>
            <person name="Chirania P."/>
            <person name="De Tissera S."/>
            <person name="Mueller A.P."/>
            <person name="Ruan Z."/>
            <person name="Gao A."/>
            <person name="Tran L."/>
            <person name="Engle N.L."/>
            <person name="Bromley J.C."/>
            <person name="Daniell J."/>
            <person name="Conrado R."/>
            <person name="Tschaplinski T.J."/>
            <person name="Giannone R.J."/>
            <person name="Hettich R.L."/>
            <person name="Karim A.S."/>
            <person name="Simpson S.D."/>
            <person name="Brown S.D."/>
            <person name="Leang C."/>
            <person name="Jewett M.C."/>
            <person name="Kopke M."/>
        </authorList>
    </citation>
    <scope>NUCLEOTIDE SEQUENCE</scope>
    <source>
        <strain evidence="1">DJ080</strain>
    </source>
</reference>
<reference evidence="1" key="1">
    <citation type="submission" date="2020-05" db="EMBL/GenBank/DDBJ databases">
        <authorList>
            <person name="Brown S."/>
            <person name="Huntemann M."/>
            <person name="Clum A."/>
            <person name="Spunde A."/>
            <person name="Palaniappan K."/>
            <person name="Ritter S."/>
            <person name="Mikhailova N."/>
            <person name="Chen I.-M."/>
            <person name="Stamatis D."/>
            <person name="Reddy T."/>
            <person name="O'Malley R."/>
            <person name="Daum C."/>
            <person name="Shapiro N."/>
            <person name="Ivanova N."/>
            <person name="Kyrpides N."/>
            <person name="Woyke T."/>
        </authorList>
    </citation>
    <scope>NUCLEOTIDE SEQUENCE</scope>
    <source>
        <strain evidence="1">DJ080</strain>
    </source>
</reference>
<gene>
    <name evidence="1" type="ORF">B0H41_004630</name>
</gene>
<protein>
    <submittedName>
        <fullName evidence="1">Uncharacterized protein YmfQ (DUF2313 family)</fullName>
    </submittedName>
</protein>
<name>A0AAX0B7I2_CLOBE</name>
<proteinExistence type="predicted"/>
<sequence>MYGSNQYGVVKYAENIPTPEDISKYKINLTKYVPTFVSEIPEMKASYDVQGTELGSFLYYADDIKKQLHIDTAIWGLIFWEERYGIETNLALSYEQRREIVKAKKKGQGTTTKQMIKNVAETFSGGEVDVIENTAPYTFTIQFMGVKGIPRNMQAFINMLEDIKPAHLGYVFKYTYTNWDYLDSKKLSWNNAENNTWNQLEIYD</sequence>
<dbReference type="RefSeq" id="WP_173711752.1">
    <property type="nucleotide sequence ID" value="NZ_JABSWW010000001.1"/>
</dbReference>
<accession>A0AAX0B7I2</accession>
<dbReference type="InterPro" id="IPR018755">
    <property type="entry name" value="Phage_Mu_Gp48"/>
</dbReference>
<dbReference type="EMBL" id="JABSWW010000001">
    <property type="protein sequence ID" value="NRT90951.1"/>
    <property type="molecule type" value="Genomic_DNA"/>
</dbReference>
<evidence type="ECO:0000313" key="1">
    <source>
        <dbReference type="EMBL" id="NRT90951.1"/>
    </source>
</evidence>
<dbReference type="Pfam" id="PF10076">
    <property type="entry name" value="Phage_Mu_Gp48"/>
    <property type="match status" value="1"/>
</dbReference>
<dbReference type="AlphaFoldDB" id="A0AAX0B7I2"/>
<comment type="caution">
    <text evidence="1">The sequence shown here is derived from an EMBL/GenBank/DDBJ whole genome shotgun (WGS) entry which is preliminary data.</text>
</comment>
<evidence type="ECO:0000313" key="2">
    <source>
        <dbReference type="Proteomes" id="UP001193748"/>
    </source>
</evidence>